<dbReference type="RefSeq" id="WP_404540918.1">
    <property type="nucleotide sequence ID" value="NZ_JADIKL010000008.1"/>
</dbReference>
<comment type="caution">
    <text evidence="3">The sequence shown here is derived from an EMBL/GenBank/DDBJ whole genome shotgun (WGS) entry which is preliminary data.</text>
</comment>
<dbReference type="Proteomes" id="UP001620397">
    <property type="component" value="Unassembled WGS sequence"/>
</dbReference>
<name>A0ABW8KK81_9GAMM</name>
<keyword evidence="2" id="KW-0732">Signal</keyword>
<protein>
    <submittedName>
        <fullName evidence="3">Uncharacterized protein</fullName>
    </submittedName>
</protein>
<feature type="compositionally biased region" description="Gly residues" evidence="1">
    <location>
        <begin position="83"/>
        <end position="113"/>
    </location>
</feature>
<gene>
    <name evidence="3" type="ORF">ISP14_13775</name>
</gene>
<evidence type="ECO:0000313" key="3">
    <source>
        <dbReference type="EMBL" id="MFK2931861.1"/>
    </source>
</evidence>
<dbReference type="EMBL" id="JADIKL010000008">
    <property type="protein sequence ID" value="MFK2931861.1"/>
    <property type="molecule type" value="Genomic_DNA"/>
</dbReference>
<proteinExistence type="predicted"/>
<feature type="region of interest" description="Disordered" evidence="1">
    <location>
        <begin position="25"/>
        <end position="138"/>
    </location>
</feature>
<keyword evidence="4" id="KW-1185">Reference proteome</keyword>
<evidence type="ECO:0000256" key="1">
    <source>
        <dbReference type="SAM" id="MobiDB-lite"/>
    </source>
</evidence>
<evidence type="ECO:0000256" key="2">
    <source>
        <dbReference type="SAM" id="SignalP"/>
    </source>
</evidence>
<organism evidence="3 4">
    <name type="scientific">Dyella agri</name>
    <dbReference type="NCBI Taxonomy" id="1926869"/>
    <lineage>
        <taxon>Bacteria</taxon>
        <taxon>Pseudomonadati</taxon>
        <taxon>Pseudomonadota</taxon>
        <taxon>Gammaproteobacteria</taxon>
        <taxon>Lysobacterales</taxon>
        <taxon>Rhodanobacteraceae</taxon>
        <taxon>Dyella</taxon>
    </lineage>
</organism>
<reference evidence="3 4" key="1">
    <citation type="submission" date="2020-10" db="EMBL/GenBank/DDBJ databases">
        <title>Phylogeny of dyella-like bacteria.</title>
        <authorList>
            <person name="Fu J."/>
        </authorList>
    </citation>
    <scope>NUCLEOTIDE SEQUENCE [LARGE SCALE GENOMIC DNA]</scope>
    <source>
        <strain evidence="3 4">DKC-1</strain>
    </source>
</reference>
<sequence length="241" mass="24996">MPRSHSLIATLVATALLAAGSRASAQKAATPPDFNGLWRISDQGSDGPAQVTAKLRAEIQREQSPTVVPAAASSSGNAPRPGNGDGGGRHGGGMGGGMGGGHMGGGGMGGGHGRGGRRASTSSDDASGDDNMLKPPPMLDNDAVLVVQQDAVSVQTRLENGEQLTVRLDGGNQQTLNGAAVAHRQAADAGLQFSLHFNDGSRIDEIWSRSADGRTMQVTEQWQPGFLQRPVVFHRNYQRVD</sequence>
<accession>A0ABW8KK81</accession>
<evidence type="ECO:0000313" key="4">
    <source>
        <dbReference type="Proteomes" id="UP001620397"/>
    </source>
</evidence>
<feature type="signal peptide" evidence="2">
    <location>
        <begin position="1"/>
        <end position="25"/>
    </location>
</feature>
<feature type="chain" id="PRO_5046049008" evidence="2">
    <location>
        <begin position="26"/>
        <end position="241"/>
    </location>
</feature>